<feature type="compositionally biased region" description="Basic and acidic residues" evidence="1">
    <location>
        <begin position="159"/>
        <end position="170"/>
    </location>
</feature>
<accession>A0A1Y2DCZ7</accession>
<feature type="compositionally biased region" description="Low complexity" evidence="1">
    <location>
        <begin position="140"/>
        <end position="154"/>
    </location>
</feature>
<proteinExistence type="predicted"/>
<feature type="compositionally biased region" description="Low complexity" evidence="1">
    <location>
        <begin position="500"/>
        <end position="514"/>
    </location>
</feature>
<dbReference type="EMBL" id="MCGR01000083">
    <property type="protein sequence ID" value="ORY57129.1"/>
    <property type="molecule type" value="Genomic_DNA"/>
</dbReference>
<feature type="compositionally biased region" description="Polar residues" evidence="1">
    <location>
        <begin position="221"/>
        <end position="261"/>
    </location>
</feature>
<dbReference type="Proteomes" id="UP000193467">
    <property type="component" value="Unassembled WGS sequence"/>
</dbReference>
<evidence type="ECO:0000313" key="3">
    <source>
        <dbReference type="Proteomes" id="UP000193467"/>
    </source>
</evidence>
<dbReference type="AlphaFoldDB" id="A0A1Y2DCZ7"/>
<evidence type="ECO:0000313" key="2">
    <source>
        <dbReference type="EMBL" id="ORY57129.1"/>
    </source>
</evidence>
<feature type="compositionally biased region" description="Polar residues" evidence="1">
    <location>
        <begin position="645"/>
        <end position="654"/>
    </location>
</feature>
<feature type="compositionally biased region" description="Acidic residues" evidence="1">
    <location>
        <begin position="545"/>
        <end position="554"/>
    </location>
</feature>
<feature type="region of interest" description="Disordered" evidence="1">
    <location>
        <begin position="1"/>
        <end position="198"/>
    </location>
</feature>
<keyword evidence="3" id="KW-1185">Reference proteome</keyword>
<feature type="compositionally biased region" description="Low complexity" evidence="1">
    <location>
        <begin position="528"/>
        <end position="544"/>
    </location>
</feature>
<feature type="compositionally biased region" description="Low complexity" evidence="1">
    <location>
        <begin position="171"/>
        <end position="185"/>
    </location>
</feature>
<feature type="compositionally biased region" description="Low complexity" evidence="1">
    <location>
        <begin position="699"/>
        <end position="728"/>
    </location>
</feature>
<feature type="compositionally biased region" description="Low complexity" evidence="1">
    <location>
        <begin position="336"/>
        <end position="351"/>
    </location>
</feature>
<feature type="region of interest" description="Disordered" evidence="1">
    <location>
        <begin position="216"/>
        <end position="576"/>
    </location>
</feature>
<evidence type="ECO:0000256" key="1">
    <source>
        <dbReference type="SAM" id="MobiDB-lite"/>
    </source>
</evidence>
<feature type="compositionally biased region" description="Polar residues" evidence="1">
    <location>
        <begin position="414"/>
        <end position="425"/>
    </location>
</feature>
<gene>
    <name evidence="2" type="ORF">BCR35DRAFT_309717</name>
</gene>
<comment type="caution">
    <text evidence="2">The sequence shown here is derived from an EMBL/GenBank/DDBJ whole genome shotgun (WGS) entry which is preliminary data.</text>
</comment>
<feature type="region of interest" description="Disordered" evidence="1">
    <location>
        <begin position="593"/>
        <end position="734"/>
    </location>
</feature>
<feature type="compositionally biased region" description="Low complexity" evidence="1">
    <location>
        <begin position="33"/>
        <end position="62"/>
    </location>
</feature>
<feature type="compositionally biased region" description="Low complexity" evidence="1">
    <location>
        <begin position="458"/>
        <end position="472"/>
    </location>
</feature>
<organism evidence="2 3">
    <name type="scientific">Leucosporidium creatinivorum</name>
    <dbReference type="NCBI Taxonomy" id="106004"/>
    <lineage>
        <taxon>Eukaryota</taxon>
        <taxon>Fungi</taxon>
        <taxon>Dikarya</taxon>
        <taxon>Basidiomycota</taxon>
        <taxon>Pucciniomycotina</taxon>
        <taxon>Microbotryomycetes</taxon>
        <taxon>Leucosporidiales</taxon>
        <taxon>Leucosporidium</taxon>
    </lineage>
</organism>
<feature type="compositionally biased region" description="Pro residues" evidence="1">
    <location>
        <begin position="267"/>
        <end position="278"/>
    </location>
</feature>
<name>A0A1Y2DCZ7_9BASI</name>
<feature type="compositionally biased region" description="Polar residues" evidence="1">
    <location>
        <begin position="488"/>
        <end position="498"/>
    </location>
</feature>
<dbReference type="InParanoid" id="A0A1Y2DCZ7"/>
<feature type="compositionally biased region" description="Basic and acidic residues" evidence="1">
    <location>
        <begin position="593"/>
        <end position="624"/>
    </location>
</feature>
<feature type="compositionally biased region" description="Polar residues" evidence="1">
    <location>
        <begin position="1"/>
        <end position="14"/>
    </location>
</feature>
<protein>
    <submittedName>
        <fullName evidence="2">Uncharacterized protein</fullName>
    </submittedName>
</protein>
<feature type="compositionally biased region" description="Basic and acidic residues" evidence="1">
    <location>
        <begin position="311"/>
        <end position="329"/>
    </location>
</feature>
<reference evidence="2 3" key="1">
    <citation type="submission" date="2016-07" db="EMBL/GenBank/DDBJ databases">
        <title>Pervasive Adenine N6-methylation of Active Genes in Fungi.</title>
        <authorList>
            <consortium name="DOE Joint Genome Institute"/>
            <person name="Mondo S.J."/>
            <person name="Dannebaum R.O."/>
            <person name="Kuo R.C."/>
            <person name="Labutti K."/>
            <person name="Haridas S."/>
            <person name="Kuo A."/>
            <person name="Salamov A."/>
            <person name="Ahrendt S.R."/>
            <person name="Lipzen A."/>
            <person name="Sullivan W."/>
            <person name="Andreopoulos W.B."/>
            <person name="Clum A."/>
            <person name="Lindquist E."/>
            <person name="Daum C."/>
            <person name="Ramamoorthy G.K."/>
            <person name="Gryganskyi A."/>
            <person name="Culley D."/>
            <person name="Magnuson J.K."/>
            <person name="James T.Y."/>
            <person name="O'Malley M.A."/>
            <person name="Stajich J.E."/>
            <person name="Spatafora J.W."/>
            <person name="Visel A."/>
            <person name="Grigoriev I.V."/>
        </authorList>
    </citation>
    <scope>NUCLEOTIDE SEQUENCE [LARGE SCALE GENOMIC DNA]</scope>
    <source>
        <strain evidence="2 3">62-1032</strain>
    </source>
</reference>
<feature type="compositionally biased region" description="Low complexity" evidence="1">
    <location>
        <begin position="391"/>
        <end position="413"/>
    </location>
</feature>
<feature type="non-terminal residue" evidence="2">
    <location>
        <position position="771"/>
    </location>
</feature>
<sequence>MSSTFATTFASPVRSSFDAESNVMRALPPPSPSRQSSRPSSTKSSRSAKRISPTTRTTSTRAPPLPVPARSSSMVKPPAETAPRALDPLFQLPFGAPLPNMYESSASLSPSDDSDSDGPPATRKEMRSRRRREGRNKEVSTTPTTASSSGSSLRKSVKSTKERSSLEKRSPASPSSKRPSSTKKASLPRAAGHQGLGVEIEGVGWDHAMRAGEDVVRYEDTASQQPPITSATYTSDLGSGISAQGSSPEVPQLGQANSQPPVSMHAYPPPPMPTPPSPSRSRSSRSRHGSVHSNGEAKATRGAPRFLSEQVDNHEHESSHPTVELHPEHIVFAIPSTSTSKSASRRSSTASNLRTPSLVHSPASVSQAYPETPALPSPSTYAHRDHHPYRSKSISSVGSGRSHASSQAQSAGQPTPSATRYATSNAYFPPPPPPKSPRRYASPVEEDHGATPIAQVFPSTRPRQSSSSRAPSGPFPGPPTGSPHSRSQRSPAPSTTPVFPSASRSSTSTSTSPASRRKSEIFPSVRQPSSSSAAPNSRAAASAPWEEDGEDELDWMVSAQRKLDPASKSSRAARTAGVVRQVFAARRVEQPRDLEEQRAYEREEGGIEREYESVMDFESMRGEEVDSVSLLGGEEAEAEVLQDPTPDQTPSIAASSRRVASEDEPPRTQHHHHSKRYSESSATSGASEYASAAEDEGAEQSSLSEAPSPSAPEVAVFPSTSAASSHSSNPNNLVASDQTGLWVLDNISNIVVNGNVRRMSAIGEVSENEAP</sequence>